<evidence type="ECO:0000256" key="7">
    <source>
        <dbReference type="ARBA" id="ARBA00022801"/>
    </source>
</evidence>
<feature type="signal peptide" evidence="8">
    <location>
        <begin position="1"/>
        <end position="20"/>
    </location>
</feature>
<comment type="catalytic activity">
    <reaction evidence="1">
        <text>a ribonucleoside 5'-phosphate + H2O = a ribonucleoside + phosphate</text>
        <dbReference type="Rhea" id="RHEA:12484"/>
        <dbReference type="ChEBI" id="CHEBI:15377"/>
        <dbReference type="ChEBI" id="CHEBI:18254"/>
        <dbReference type="ChEBI" id="CHEBI:43474"/>
        <dbReference type="ChEBI" id="CHEBI:58043"/>
        <dbReference type="EC" id="3.1.3.5"/>
    </reaction>
</comment>
<reference evidence="11 12" key="1">
    <citation type="submission" date="2015-08" db="EMBL/GenBank/DDBJ databases">
        <title>Ancestral chromatin configuration constrains chromatin evolution on differentiating sex chromosomes in Drosophila.</title>
        <authorList>
            <person name="Zhou Q."/>
            <person name="Bachtrog D."/>
        </authorList>
    </citation>
    <scope>NUCLEOTIDE SEQUENCE [LARGE SCALE GENOMIC DNA]</scope>
    <source>
        <tissue evidence="11">Whole larvae</tissue>
    </source>
</reference>
<dbReference type="InterPro" id="IPR029052">
    <property type="entry name" value="Metallo-depent_PP-like"/>
</dbReference>
<evidence type="ECO:0000256" key="6">
    <source>
        <dbReference type="ARBA" id="ARBA00022741"/>
    </source>
</evidence>
<dbReference type="SUPFAM" id="SSF55816">
    <property type="entry name" value="5'-nucleotidase (syn. UDP-sugar hydrolase), C-terminal domain"/>
    <property type="match status" value="1"/>
</dbReference>
<keyword evidence="12" id="KW-1185">Reference proteome</keyword>
<dbReference type="EMBL" id="CP012524">
    <property type="protein sequence ID" value="ALC41075.1"/>
    <property type="molecule type" value="Genomic_DNA"/>
</dbReference>
<evidence type="ECO:0000256" key="4">
    <source>
        <dbReference type="ARBA" id="ARBA00022723"/>
    </source>
</evidence>
<dbReference type="PANTHER" id="PTHR11575">
    <property type="entry name" value="5'-NUCLEOTIDASE-RELATED"/>
    <property type="match status" value="1"/>
</dbReference>
<proteinExistence type="inferred from homology"/>
<dbReference type="FunFam" id="3.60.21.10:FF:000020">
    <property type="entry name" value="NT5E isoform 4"/>
    <property type="match status" value="1"/>
</dbReference>
<evidence type="ECO:0000259" key="10">
    <source>
        <dbReference type="Pfam" id="PF02872"/>
    </source>
</evidence>
<dbReference type="GO" id="GO:0046872">
    <property type="term" value="F:metal ion binding"/>
    <property type="evidence" value="ECO:0007669"/>
    <property type="project" value="UniProtKB-KW"/>
</dbReference>
<protein>
    <recommendedName>
        <fullName evidence="3">5'-nucleotidase</fullName>
        <ecNumber evidence="3">3.1.3.5</ecNumber>
    </recommendedName>
</protein>
<dbReference type="GO" id="GO:0000166">
    <property type="term" value="F:nucleotide binding"/>
    <property type="evidence" value="ECO:0007669"/>
    <property type="project" value="UniProtKB-KW"/>
</dbReference>
<dbReference type="Pfam" id="PF02872">
    <property type="entry name" value="5_nucleotid_C"/>
    <property type="match status" value="1"/>
</dbReference>
<evidence type="ECO:0000256" key="2">
    <source>
        <dbReference type="ARBA" id="ARBA00006654"/>
    </source>
</evidence>
<dbReference type="InterPro" id="IPR006179">
    <property type="entry name" value="5_nucleotidase/apyrase"/>
</dbReference>
<keyword evidence="4" id="KW-0479">Metal-binding</keyword>
<organism evidence="11 12">
    <name type="scientific">Drosophila busckii</name>
    <name type="common">Fruit fly</name>
    <dbReference type="NCBI Taxonomy" id="30019"/>
    <lineage>
        <taxon>Eukaryota</taxon>
        <taxon>Metazoa</taxon>
        <taxon>Ecdysozoa</taxon>
        <taxon>Arthropoda</taxon>
        <taxon>Hexapoda</taxon>
        <taxon>Insecta</taxon>
        <taxon>Pterygota</taxon>
        <taxon>Neoptera</taxon>
        <taxon>Endopterygota</taxon>
        <taxon>Diptera</taxon>
        <taxon>Brachycera</taxon>
        <taxon>Muscomorpha</taxon>
        <taxon>Ephydroidea</taxon>
        <taxon>Drosophilidae</taxon>
        <taxon>Drosophila</taxon>
    </lineage>
</organism>
<dbReference type="Gene3D" id="3.60.21.10">
    <property type="match status" value="1"/>
</dbReference>
<dbReference type="InterPro" id="IPR004843">
    <property type="entry name" value="Calcineurin-like_PHP"/>
</dbReference>
<name>A0A0M4ETZ2_DROBS</name>
<comment type="similarity">
    <text evidence="2 8">Belongs to the 5'-nucleotidase family.</text>
</comment>
<evidence type="ECO:0000256" key="3">
    <source>
        <dbReference type="ARBA" id="ARBA00012643"/>
    </source>
</evidence>
<dbReference type="OMA" id="WLATINS"/>
<feature type="non-terminal residue" evidence="11">
    <location>
        <position position="587"/>
    </location>
</feature>
<evidence type="ECO:0000259" key="9">
    <source>
        <dbReference type="Pfam" id="PF00149"/>
    </source>
</evidence>
<keyword evidence="6 8" id="KW-0547">Nucleotide-binding</keyword>
<evidence type="ECO:0000256" key="8">
    <source>
        <dbReference type="RuleBase" id="RU362119"/>
    </source>
</evidence>
<gene>
    <name evidence="11" type="ORF">Dbus_chr2Rg654</name>
</gene>
<dbReference type="GO" id="GO:0006196">
    <property type="term" value="P:AMP catabolic process"/>
    <property type="evidence" value="ECO:0007669"/>
    <property type="project" value="TreeGrafter"/>
</dbReference>
<dbReference type="InterPro" id="IPR006146">
    <property type="entry name" value="5'-Nucleotdase_CS"/>
</dbReference>
<dbReference type="FunFam" id="3.90.780.10:FF:000001">
    <property type="entry name" value="NT5E isoform 3"/>
    <property type="match status" value="1"/>
</dbReference>
<dbReference type="InterPro" id="IPR036907">
    <property type="entry name" value="5'-Nucleotdase_C_sf"/>
</dbReference>
<dbReference type="PANTHER" id="PTHR11575:SF24">
    <property type="entry name" value="5'-NUCLEOTIDASE"/>
    <property type="match status" value="1"/>
</dbReference>
<dbReference type="InterPro" id="IPR008334">
    <property type="entry name" value="5'-Nucleotdase_C"/>
</dbReference>
<dbReference type="SMR" id="A0A0M4ETZ2"/>
<dbReference type="Proteomes" id="UP000494163">
    <property type="component" value="Chromosome 2R"/>
</dbReference>
<keyword evidence="5 8" id="KW-0732">Signal</keyword>
<dbReference type="SUPFAM" id="SSF56300">
    <property type="entry name" value="Metallo-dependent phosphatases"/>
    <property type="match status" value="1"/>
</dbReference>
<feature type="domain" description="Calcineurin-like phosphoesterase" evidence="9">
    <location>
        <begin position="36"/>
        <end position="255"/>
    </location>
</feature>
<dbReference type="OrthoDB" id="7722975at2759"/>
<dbReference type="CDD" id="cd07409">
    <property type="entry name" value="MPP_CD73_N"/>
    <property type="match status" value="1"/>
</dbReference>
<dbReference type="STRING" id="30019.A0A0M4ETZ2"/>
<dbReference type="PRINTS" id="PR01607">
    <property type="entry name" value="APYRASEFAMLY"/>
</dbReference>
<evidence type="ECO:0000256" key="1">
    <source>
        <dbReference type="ARBA" id="ARBA00000815"/>
    </source>
</evidence>
<dbReference type="GO" id="GO:0005886">
    <property type="term" value="C:plasma membrane"/>
    <property type="evidence" value="ECO:0007669"/>
    <property type="project" value="TreeGrafter"/>
</dbReference>
<feature type="chain" id="PRO_5005732088" description="5'-nucleotidase" evidence="8">
    <location>
        <begin position="21"/>
        <end position="587"/>
    </location>
</feature>
<dbReference type="AlphaFoldDB" id="A0A0M4ETZ2"/>
<keyword evidence="7 8" id="KW-0378">Hydrolase</keyword>
<evidence type="ECO:0000313" key="12">
    <source>
        <dbReference type="Proteomes" id="UP000494163"/>
    </source>
</evidence>
<dbReference type="GO" id="GO:0008253">
    <property type="term" value="F:5'-nucleotidase activity"/>
    <property type="evidence" value="ECO:0007669"/>
    <property type="project" value="UniProtKB-EC"/>
</dbReference>
<dbReference type="PROSITE" id="PS00786">
    <property type="entry name" value="5_NUCLEOTIDASE_2"/>
    <property type="match status" value="1"/>
</dbReference>
<evidence type="ECO:0000313" key="11">
    <source>
        <dbReference type="EMBL" id="ALC41075.1"/>
    </source>
</evidence>
<dbReference type="Gene3D" id="3.90.780.10">
    <property type="entry name" value="5'-Nucleotidase, C-terminal domain"/>
    <property type="match status" value="1"/>
</dbReference>
<accession>A0A0M4ETZ2</accession>
<dbReference type="Pfam" id="PF00149">
    <property type="entry name" value="Metallophos"/>
    <property type="match status" value="1"/>
</dbReference>
<feature type="domain" description="5'-Nucleotidase C-terminal" evidence="10">
    <location>
        <begin position="351"/>
        <end position="523"/>
    </location>
</feature>
<sequence>MKILWTFLSLLLLFGYAIEANPLPPNKTAVATEFIILHNNDMHARFVETNANSETCPPEDVKNNKCYGGFARLATEIRKHREAAKNGGTPVFYLNAGDTYTGTPWFSIFKHKIVSDLLNKLQPDAASLGNHEFDEHVTGLIPFLNEVNFPVLACNLDLFNEPTLAATKQLANSTILEANGTKIAVIGYVTPDTKLLALKNNVEFKEEIVSINAEAAKLRQEGFKIIIALGHSGFNKDQEIAKHCPDVDIVVGGHTNTFLYNGTAPSTERIDGPYPTWVTQKSGKRVPVVQAYAFTKYLGKLHVKFDAAGNLLEVNGAPILLDGTVAQDKDLLDVLELYRENVTALEKSILGHSKVHLEGRKILCRSVECNMGNLITDAMIFSRVMEDQGGDYWTDAAIAIHQGGGIRGSIERKSDGMITHNDLLTVLPFANDLYVTRISGRTLWQALEHAAALRFKDSDGAFLQMSGVRVVYNEHKPEGKRVVSVQVRCAACEVPAFSPLNESALYKVIVPQFLLDGGDGHVFTEAANPQSMHMQRSIIGAVQQYLQHRDFVYPGLESRITFIDAEASKSAATKISLVSSSASLLIV</sequence>
<evidence type="ECO:0000256" key="5">
    <source>
        <dbReference type="ARBA" id="ARBA00022729"/>
    </source>
</evidence>
<dbReference type="EC" id="3.1.3.5" evidence="3"/>